<dbReference type="Gene3D" id="3.40.50.10300">
    <property type="entry name" value="CoaB-like"/>
    <property type="match status" value="1"/>
</dbReference>
<dbReference type="SUPFAM" id="SSF102645">
    <property type="entry name" value="CoaB-like"/>
    <property type="match status" value="1"/>
</dbReference>
<reference evidence="3" key="1">
    <citation type="submission" date="2017-02" db="UniProtKB">
        <authorList>
            <consortium name="WormBaseParasite"/>
        </authorList>
    </citation>
    <scope>IDENTIFICATION</scope>
</reference>
<organism evidence="3">
    <name type="scientific">Rodentolepis nana</name>
    <name type="common">Dwarf tapeworm</name>
    <name type="synonym">Hymenolepis nana</name>
    <dbReference type="NCBI Taxonomy" id="102285"/>
    <lineage>
        <taxon>Eukaryota</taxon>
        <taxon>Metazoa</taxon>
        <taxon>Spiralia</taxon>
        <taxon>Lophotrochozoa</taxon>
        <taxon>Platyhelminthes</taxon>
        <taxon>Cestoda</taxon>
        <taxon>Eucestoda</taxon>
        <taxon>Cyclophyllidea</taxon>
        <taxon>Hymenolepididae</taxon>
        <taxon>Rodentolepis</taxon>
    </lineage>
</organism>
<evidence type="ECO:0000313" key="1">
    <source>
        <dbReference type="EMBL" id="VDO10921.1"/>
    </source>
</evidence>
<sequence length="122" mass="13715">MPVSSQAYTILVHLIDTKITGSRGAVSAEYFLYQDYAVIFFFRRNSMIPFTNRCCPPGGSCSSTLDSWFDLDATAKSTSSEPLKLNPAFAHRISEVVRNYAKLSKFIIDYGVIVPRTLKNFM</sequence>
<dbReference type="AlphaFoldDB" id="A0A0R3TV25"/>
<protein>
    <submittedName>
        <fullName evidence="1 3">Uncharacterized protein</fullName>
    </submittedName>
</protein>
<dbReference type="InterPro" id="IPR035929">
    <property type="entry name" value="CoaB-like_sf"/>
</dbReference>
<name>A0A0R3TV25_RODNA</name>
<dbReference type="OrthoDB" id="70224at2759"/>
<dbReference type="WBParaSite" id="HNAJ_0001164801-mRNA-1">
    <property type="protein sequence ID" value="HNAJ_0001164801-mRNA-1"/>
    <property type="gene ID" value="HNAJ_0001164801"/>
</dbReference>
<evidence type="ECO:0000313" key="2">
    <source>
        <dbReference type="Proteomes" id="UP000278807"/>
    </source>
</evidence>
<reference evidence="1 2" key="2">
    <citation type="submission" date="2018-11" db="EMBL/GenBank/DDBJ databases">
        <authorList>
            <consortium name="Pathogen Informatics"/>
        </authorList>
    </citation>
    <scope>NUCLEOTIDE SEQUENCE [LARGE SCALE GENOMIC DNA]</scope>
</reference>
<proteinExistence type="predicted"/>
<gene>
    <name evidence="1" type="ORF">HNAJ_LOCUS11638</name>
</gene>
<keyword evidence="2" id="KW-1185">Reference proteome</keyword>
<dbReference type="EMBL" id="UZAE01013692">
    <property type="protein sequence ID" value="VDO10921.1"/>
    <property type="molecule type" value="Genomic_DNA"/>
</dbReference>
<evidence type="ECO:0000313" key="3">
    <source>
        <dbReference type="WBParaSite" id="HNAJ_0001164801-mRNA-1"/>
    </source>
</evidence>
<accession>A0A0R3TV25</accession>
<dbReference type="Proteomes" id="UP000278807">
    <property type="component" value="Unassembled WGS sequence"/>
</dbReference>